<organism evidence="1 2">
    <name type="scientific">Candidatus Chromulinivorax destructor</name>
    <dbReference type="NCBI Taxonomy" id="2066483"/>
    <lineage>
        <taxon>Bacteria</taxon>
        <taxon>Candidatus Babelota</taxon>
        <taxon>Candidatus Babeliae</taxon>
        <taxon>Candidatus Babeliales</taxon>
        <taxon>Candidatus Chromulinivoraceae</taxon>
        <taxon>Candidatus Chromulinivorax</taxon>
    </lineage>
</organism>
<evidence type="ECO:0008006" key="3">
    <source>
        <dbReference type="Google" id="ProtNLM"/>
    </source>
</evidence>
<dbReference type="OrthoDB" id="9765610at2"/>
<reference evidence="1 2" key="1">
    <citation type="submission" date="2017-12" db="EMBL/GenBank/DDBJ databases">
        <title>Chromulinavorax destructans is a abundant pathogen of dominant heterotrophic picoflagllates.</title>
        <authorList>
            <person name="Deeg C.M."/>
            <person name="Zimmer M."/>
            <person name="Suttle C.A."/>
        </authorList>
    </citation>
    <scope>NUCLEOTIDE SEQUENCE [LARGE SCALE GENOMIC DNA]</scope>
    <source>
        <strain evidence="1 2">SeV1</strain>
    </source>
</reference>
<dbReference type="PANTHER" id="PTHR37835">
    <property type="entry name" value="ALPHA-CLOSTRIPAIN"/>
    <property type="match status" value="1"/>
</dbReference>
<proteinExistence type="predicted"/>
<dbReference type="PANTHER" id="PTHR37835:SF1">
    <property type="entry name" value="ALPHA-CLOSTRIPAIN"/>
    <property type="match status" value="1"/>
</dbReference>
<gene>
    <name evidence="1" type="ORF">C0J27_03280</name>
</gene>
<keyword evidence="2" id="KW-1185">Reference proteome</keyword>
<dbReference type="InterPro" id="IPR005077">
    <property type="entry name" value="Peptidase_C11"/>
</dbReference>
<sequence>MPIRCKYILSLFILLGLPCNLQAQFKKKYTLLVFMAADNNLARYALYNLEQMLTVGSNQNVNVLVQINTPGKEKKTERYFIEKGKKTLITARNQAPVEKLNSGSPQTLIDAADWAMKNYPAENLILNLWSHGSGIHDPSRYCSEFNLEVIDEFEQRGICFDDTFKSYMTNKDLTFALQEIHQKVLRGKKIAVLWLEACLMSMVEVASSLKNHIDYLVSSQNVEYAPGSSYQLVLHKFHQEKVPLPQEIACHIIESFTKIYGPTKLNYTQSAINLTKINAIEININSVALELLTAIELQNKKSVTTLLKKCKTAPLCTCFHEPSFIDLQNFYSNLQANINQINLKNKIKENSIKSNLRNFTRQGLQLINNAVIANTAGNNAHQAKGLSIHFPDHGALPSYLSCDFNQSNNWGKMLMQYAIASKA</sequence>
<protein>
    <recommendedName>
        <fullName evidence="3">Cysteine peptidase C11 family protein</fullName>
    </recommendedName>
</protein>
<dbReference type="AlphaFoldDB" id="A0A345ZBT5"/>
<dbReference type="KEGG" id="cdes:C0J27_03280"/>
<accession>A0A345ZBT5</accession>
<dbReference type="Proteomes" id="UP000254834">
    <property type="component" value="Chromosome"/>
</dbReference>
<evidence type="ECO:0000313" key="1">
    <source>
        <dbReference type="EMBL" id="AXK60752.1"/>
    </source>
</evidence>
<dbReference type="Gene3D" id="3.40.50.11970">
    <property type="match status" value="1"/>
</dbReference>
<dbReference type="Pfam" id="PF03415">
    <property type="entry name" value="Peptidase_C11"/>
    <property type="match status" value="1"/>
</dbReference>
<dbReference type="EMBL" id="CP025544">
    <property type="protein sequence ID" value="AXK60752.1"/>
    <property type="molecule type" value="Genomic_DNA"/>
</dbReference>
<dbReference type="RefSeq" id="WP_115585767.1">
    <property type="nucleotide sequence ID" value="NZ_CP025544.1"/>
</dbReference>
<name>A0A345ZBT5_9BACT</name>
<evidence type="ECO:0000313" key="2">
    <source>
        <dbReference type="Proteomes" id="UP000254834"/>
    </source>
</evidence>